<evidence type="ECO:0000313" key="1">
    <source>
        <dbReference type="EMBL" id="MCZ0864449.1"/>
    </source>
</evidence>
<dbReference type="PANTHER" id="PTHR47017:SF1">
    <property type="entry name" value="ACYL-COA"/>
    <property type="match status" value="1"/>
</dbReference>
<dbReference type="SUPFAM" id="SSF55729">
    <property type="entry name" value="Acyl-CoA N-acyltransferases (Nat)"/>
    <property type="match status" value="1"/>
</dbReference>
<dbReference type="InterPro" id="IPR007434">
    <property type="entry name" value="FemAB-like"/>
</dbReference>
<dbReference type="InterPro" id="IPR016181">
    <property type="entry name" value="Acyl_CoA_acyltransferase"/>
</dbReference>
<gene>
    <name evidence="1" type="ORF">O0V09_04520</name>
</gene>
<accession>A0A9J6RJA0</accession>
<dbReference type="EMBL" id="JAPTGG010000003">
    <property type="protein sequence ID" value="MCZ0864449.1"/>
    <property type="molecule type" value="Genomic_DNA"/>
</dbReference>
<keyword evidence="2" id="KW-1185">Reference proteome</keyword>
<name>A0A9J6RJA0_9GAMM</name>
<dbReference type="AlphaFoldDB" id="A0A9J6RJA0"/>
<dbReference type="RefSeq" id="WP_258330604.1">
    <property type="nucleotide sequence ID" value="NZ_JAPTGG010000003.1"/>
</dbReference>
<comment type="caution">
    <text evidence="1">The sequence shown here is derived from an EMBL/GenBank/DDBJ whole genome shotgun (WGS) entry which is preliminary data.</text>
</comment>
<sequence length="375" mass="43535">MEFRYLHSISEISAQQWDSLVHSDYPFTRHAFLAALELSGSVAVATGWQPHHLCVYQAEQLVAVMPLYIKQHSYGEYIFDWSWAEAYQRHGYNYYPKLLAAIPFTPATGPRLCIHPDSDAAALYEAVGQQLIAQAQQLQASSVHVLYHSQANHFNAPFMARSSVQFHWFNQGYTCFDDFLAQFKSRKRKTLNKERRSVKQQGISLQRLSGNEISEEIWQQFYYFYQLTYAKRSGHGGYLKQDFFKRIASSMADQIMLVIARKDQDIVAGALNFFDSHSLYGRYWGCSEELEQLHFEACYYQGIEFCIERGLQRFDSGAQGEHKIQRGFQPVDTHSSHWLAQPDFAHAIQQFLQQETTELKRYKLQCSKHLPFKAT</sequence>
<protein>
    <submittedName>
        <fullName evidence="1">GNAT family N-acetyltransferase</fullName>
    </submittedName>
</protein>
<reference evidence="1 2" key="1">
    <citation type="submission" date="2022-12" db="EMBL/GenBank/DDBJ databases">
        <title>Dasania phycosphaerae sp. nov., isolated from particulate material of the south coast of Korea.</title>
        <authorList>
            <person name="Jiang Y."/>
        </authorList>
    </citation>
    <scope>NUCLEOTIDE SEQUENCE [LARGE SCALE GENOMIC DNA]</scope>
    <source>
        <strain evidence="1 2">GY-19</strain>
    </source>
</reference>
<organism evidence="1 2">
    <name type="scientific">Dasania phycosphaerae</name>
    <dbReference type="NCBI Taxonomy" id="2950436"/>
    <lineage>
        <taxon>Bacteria</taxon>
        <taxon>Pseudomonadati</taxon>
        <taxon>Pseudomonadota</taxon>
        <taxon>Gammaproteobacteria</taxon>
        <taxon>Cellvibrionales</taxon>
        <taxon>Spongiibacteraceae</taxon>
        <taxon>Dasania</taxon>
    </lineage>
</organism>
<dbReference type="Gene3D" id="3.40.630.30">
    <property type="match status" value="1"/>
</dbReference>
<evidence type="ECO:0000313" key="2">
    <source>
        <dbReference type="Proteomes" id="UP001069090"/>
    </source>
</evidence>
<dbReference type="Pfam" id="PF04339">
    <property type="entry name" value="FemAB_like"/>
    <property type="match status" value="1"/>
</dbReference>
<proteinExistence type="predicted"/>
<dbReference type="Proteomes" id="UP001069090">
    <property type="component" value="Unassembled WGS sequence"/>
</dbReference>
<dbReference type="PANTHER" id="PTHR47017">
    <property type="entry name" value="ACYL-COA"/>
    <property type="match status" value="1"/>
</dbReference>